<feature type="domain" description="C2H2-type" evidence="7">
    <location>
        <begin position="278"/>
        <end position="307"/>
    </location>
</feature>
<feature type="compositionally biased region" description="Acidic residues" evidence="6">
    <location>
        <begin position="444"/>
        <end position="453"/>
    </location>
</feature>
<feature type="domain" description="C2H2-type" evidence="7">
    <location>
        <begin position="205"/>
        <end position="228"/>
    </location>
</feature>
<feature type="compositionally biased region" description="Basic and acidic residues" evidence="6">
    <location>
        <begin position="503"/>
        <end position="521"/>
    </location>
</feature>
<comment type="caution">
    <text evidence="8">The sequence shown here is derived from an EMBL/GenBank/DDBJ whole genome shotgun (WGS) entry which is preliminary data.</text>
</comment>
<dbReference type="PROSITE" id="PS50157">
    <property type="entry name" value="ZINC_FINGER_C2H2_2"/>
    <property type="match status" value="4"/>
</dbReference>
<dbReference type="SMART" id="SM00355">
    <property type="entry name" value="ZnF_C2H2"/>
    <property type="match status" value="11"/>
</dbReference>
<keyword evidence="3 5" id="KW-0863">Zinc-finger</keyword>
<gene>
    <name evidence="8" type="ORF">FSP39_018064</name>
</gene>
<keyword evidence="9" id="KW-1185">Reference proteome</keyword>
<dbReference type="AlphaFoldDB" id="A0AA88Y8E4"/>
<feature type="region of interest" description="Disordered" evidence="6">
    <location>
        <begin position="408"/>
        <end position="544"/>
    </location>
</feature>
<dbReference type="Gene3D" id="3.30.160.60">
    <property type="entry name" value="Classic Zinc Finger"/>
    <property type="match status" value="3"/>
</dbReference>
<protein>
    <recommendedName>
        <fullName evidence="7">C2H2-type domain-containing protein</fullName>
    </recommendedName>
</protein>
<dbReference type="Pfam" id="PF00096">
    <property type="entry name" value="zf-C2H2"/>
    <property type="match status" value="2"/>
</dbReference>
<keyword evidence="4" id="KW-0862">Zinc</keyword>
<evidence type="ECO:0000259" key="7">
    <source>
        <dbReference type="PROSITE" id="PS50157"/>
    </source>
</evidence>
<evidence type="ECO:0000256" key="5">
    <source>
        <dbReference type="PROSITE-ProRule" id="PRU00042"/>
    </source>
</evidence>
<reference evidence="8" key="1">
    <citation type="submission" date="2019-08" db="EMBL/GenBank/DDBJ databases">
        <title>The improved chromosome-level genome for the pearl oyster Pinctada fucata martensii using PacBio sequencing and Hi-C.</title>
        <authorList>
            <person name="Zheng Z."/>
        </authorList>
    </citation>
    <scope>NUCLEOTIDE SEQUENCE</scope>
    <source>
        <strain evidence="8">ZZ-2019</strain>
        <tissue evidence="8">Adductor muscle</tissue>
    </source>
</reference>
<name>A0AA88Y8E4_PINIB</name>
<feature type="compositionally biased region" description="Basic residues" evidence="6">
    <location>
        <begin position="410"/>
        <end position="437"/>
    </location>
</feature>
<evidence type="ECO:0000256" key="2">
    <source>
        <dbReference type="ARBA" id="ARBA00022737"/>
    </source>
</evidence>
<dbReference type="PANTHER" id="PTHR24379">
    <property type="entry name" value="KRAB AND ZINC FINGER DOMAIN-CONTAINING"/>
    <property type="match status" value="1"/>
</dbReference>
<dbReference type="PROSITE" id="PS00028">
    <property type="entry name" value="ZINC_FINGER_C2H2_1"/>
    <property type="match status" value="4"/>
</dbReference>
<feature type="domain" description="C2H2-type" evidence="7">
    <location>
        <begin position="59"/>
        <end position="88"/>
    </location>
</feature>
<dbReference type="InterPro" id="IPR013087">
    <property type="entry name" value="Znf_C2H2_type"/>
</dbReference>
<dbReference type="InterPro" id="IPR036236">
    <property type="entry name" value="Znf_C2H2_sf"/>
</dbReference>
<feature type="domain" description="C2H2-type" evidence="7">
    <location>
        <begin position="236"/>
        <end position="263"/>
    </location>
</feature>
<evidence type="ECO:0000256" key="6">
    <source>
        <dbReference type="SAM" id="MobiDB-lite"/>
    </source>
</evidence>
<evidence type="ECO:0000256" key="4">
    <source>
        <dbReference type="ARBA" id="ARBA00022833"/>
    </source>
</evidence>
<accession>A0AA88Y8E4</accession>
<dbReference type="Proteomes" id="UP001186944">
    <property type="component" value="Unassembled WGS sequence"/>
</dbReference>
<dbReference type="PANTHER" id="PTHR24379:SF121">
    <property type="entry name" value="C2H2-TYPE DOMAIN-CONTAINING PROTEIN"/>
    <property type="match status" value="1"/>
</dbReference>
<sequence>MKLQRKIRGIDDKDAVIPDKLDVPQTCLTCSEKFEDFYHLRIHIMGSGHEQIVKEETGFTCFTCDSNFVKFADLELHMYMTAHHGNPMRTGERKIEMVDHFTENRKCPYRCSLCLRTFQKQEYIENHIKAGDCIMRWRHKCPCCDLNFYSRNLYEAHMYQCHHYEFPFKCEHKECSGLEFKKGYSMHRKSHANIAKRFTSNKKKFKCQICDRMFINYARFSAHRKKEHPPTGSNGYKCQICGKIFFSNAALKRHTKVHAATGSILHRVIEESKEETIYRCFSCDTFYKNKPDLTLHMKQTNHHGLPEQEKDIHLESVINDGREITRCSRCLFVFKTLKKAKLHIRSATCKITFQKKCPLCKTSFFSLNLYEVHLKEKCSSHSGTNGLDEELICEQCGFQTLRRRELNTHMRQKHGQKSRAKTSKILAPKRKRSKTAKKMTYQSSEDETTSESEEANKPEDLDTIIDEDVITSKSEDREPEDLDAVKDSEDQIAGTSDETTSESENKELEDLDTVKDVKDQLGDTNLQDFSNHSEEEGQENSMDLLDLSPEFASESEQLLFDLLL</sequence>
<keyword evidence="1" id="KW-0479">Metal-binding</keyword>
<dbReference type="SUPFAM" id="SSF57667">
    <property type="entry name" value="beta-beta-alpha zinc fingers"/>
    <property type="match status" value="1"/>
</dbReference>
<dbReference type="EMBL" id="VSWD01000006">
    <property type="protein sequence ID" value="KAK3100313.1"/>
    <property type="molecule type" value="Genomic_DNA"/>
</dbReference>
<dbReference type="GO" id="GO:0008270">
    <property type="term" value="F:zinc ion binding"/>
    <property type="evidence" value="ECO:0007669"/>
    <property type="project" value="UniProtKB-KW"/>
</dbReference>
<organism evidence="8 9">
    <name type="scientific">Pinctada imbricata</name>
    <name type="common">Atlantic pearl-oyster</name>
    <name type="synonym">Pinctada martensii</name>
    <dbReference type="NCBI Taxonomy" id="66713"/>
    <lineage>
        <taxon>Eukaryota</taxon>
        <taxon>Metazoa</taxon>
        <taxon>Spiralia</taxon>
        <taxon>Lophotrochozoa</taxon>
        <taxon>Mollusca</taxon>
        <taxon>Bivalvia</taxon>
        <taxon>Autobranchia</taxon>
        <taxon>Pteriomorphia</taxon>
        <taxon>Pterioida</taxon>
        <taxon>Pterioidea</taxon>
        <taxon>Pteriidae</taxon>
        <taxon>Pinctada</taxon>
    </lineage>
</organism>
<proteinExistence type="predicted"/>
<evidence type="ECO:0000313" key="8">
    <source>
        <dbReference type="EMBL" id="KAK3100313.1"/>
    </source>
</evidence>
<dbReference type="FunFam" id="3.30.160.60:FF:000446">
    <property type="entry name" value="Zinc finger protein"/>
    <property type="match status" value="1"/>
</dbReference>
<evidence type="ECO:0000313" key="9">
    <source>
        <dbReference type="Proteomes" id="UP001186944"/>
    </source>
</evidence>
<keyword evidence="2" id="KW-0677">Repeat</keyword>
<evidence type="ECO:0000256" key="3">
    <source>
        <dbReference type="ARBA" id="ARBA00022771"/>
    </source>
</evidence>
<evidence type="ECO:0000256" key="1">
    <source>
        <dbReference type="ARBA" id="ARBA00022723"/>
    </source>
</evidence>